<keyword evidence="1" id="KW-0863">Zinc-finger</keyword>
<dbReference type="EMBL" id="JACMSC010000019">
    <property type="protein sequence ID" value="KAG6474631.1"/>
    <property type="molecule type" value="Genomic_DNA"/>
</dbReference>
<dbReference type="PROSITE" id="PS50157">
    <property type="entry name" value="ZINC_FINGER_C2H2_2"/>
    <property type="match status" value="3"/>
</dbReference>
<dbReference type="SMART" id="SM00355">
    <property type="entry name" value="ZnF_C2H2"/>
    <property type="match status" value="3"/>
</dbReference>
<reference evidence="4 5" key="1">
    <citation type="submission" date="2020-08" db="EMBL/GenBank/DDBJ databases">
        <title>Plant Genome Project.</title>
        <authorList>
            <person name="Zhang R.-G."/>
        </authorList>
    </citation>
    <scope>NUCLEOTIDE SEQUENCE [LARGE SCALE GENOMIC DNA]</scope>
    <source>
        <tissue evidence="4">Rhizome</tissue>
    </source>
</reference>
<dbReference type="PANTHER" id="PTHR46326">
    <property type="entry name" value="ZINC FINGER PROTEIN ZAT1-RELATED"/>
    <property type="match status" value="1"/>
</dbReference>
<gene>
    <name evidence="4" type="ORF">ZIOFF_068569</name>
</gene>
<dbReference type="GO" id="GO:0006355">
    <property type="term" value="P:regulation of DNA-templated transcription"/>
    <property type="evidence" value="ECO:0007669"/>
    <property type="project" value="InterPro"/>
</dbReference>
<keyword evidence="5" id="KW-1185">Reference proteome</keyword>
<dbReference type="InterPro" id="IPR036236">
    <property type="entry name" value="Znf_C2H2_sf"/>
</dbReference>
<dbReference type="AlphaFoldDB" id="A0A8J5EVN4"/>
<dbReference type="Pfam" id="PF13912">
    <property type="entry name" value="zf-C2H2_6"/>
    <property type="match status" value="3"/>
</dbReference>
<evidence type="ECO:0000256" key="2">
    <source>
        <dbReference type="SAM" id="MobiDB-lite"/>
    </source>
</evidence>
<dbReference type="PROSITE" id="PS00028">
    <property type="entry name" value="ZINC_FINGER_C2H2_1"/>
    <property type="match status" value="3"/>
</dbReference>
<keyword evidence="1" id="KW-0862">Zinc</keyword>
<feature type="compositionally biased region" description="Acidic residues" evidence="2">
    <location>
        <begin position="259"/>
        <end position="268"/>
    </location>
</feature>
<dbReference type="Proteomes" id="UP000734854">
    <property type="component" value="Unassembled WGS sequence"/>
</dbReference>
<sequence length="482" mass="52284">MASAGFRSLSRASLSGICLSSSRSKAAARLASSSRQPAAASAFPAPGRRFPPVSRFPAQLGCCSGSLLPLHSAVAVARLSSCLSSTSRCCRATSQEEECTCTKSTRFTVQAYARYPGQASNDISTAAAPSASSGDFAGSARHQPSHGVRSMLIRSASPSSCLVALQLQSAVDSSWSFGVGKSIKIRSLRLGMEGHRCGLCFRRFSSGRALGGHMRSHVVQRRLRIASPFASSRAFPEAATWENRTRRRSFRGGSSHVEESEEEEEEEESFQRRLDRPRRKEDLSGETEPRSSVSDSVREEDVAFCLMLLSRDAWSKTVTKRCQSVDEEEIHYGSEEKEYQNDGELPPLAASKSCPKRTKYQCDTCRKSFKSYQALGGHRAIHKRKGTECATTTAGVGIHVGDPKPATTAQLYHCPYCPRTFISGQALGGHKRSHLAASTTSLGGFIDINHPAPSEEETELSAVSVASELASKCSELSQRRHF</sequence>
<dbReference type="SUPFAM" id="SSF57667">
    <property type="entry name" value="beta-beta-alpha zinc fingers"/>
    <property type="match status" value="1"/>
</dbReference>
<keyword evidence="1" id="KW-0479">Metal-binding</keyword>
<organism evidence="4 5">
    <name type="scientific">Zingiber officinale</name>
    <name type="common">Ginger</name>
    <name type="synonym">Amomum zingiber</name>
    <dbReference type="NCBI Taxonomy" id="94328"/>
    <lineage>
        <taxon>Eukaryota</taxon>
        <taxon>Viridiplantae</taxon>
        <taxon>Streptophyta</taxon>
        <taxon>Embryophyta</taxon>
        <taxon>Tracheophyta</taxon>
        <taxon>Spermatophyta</taxon>
        <taxon>Magnoliopsida</taxon>
        <taxon>Liliopsida</taxon>
        <taxon>Zingiberales</taxon>
        <taxon>Zingiberaceae</taxon>
        <taxon>Zingiber</taxon>
    </lineage>
</organism>
<evidence type="ECO:0000313" key="5">
    <source>
        <dbReference type="Proteomes" id="UP000734854"/>
    </source>
</evidence>
<feature type="domain" description="C2H2-type" evidence="3">
    <location>
        <begin position="412"/>
        <end position="439"/>
    </location>
</feature>
<feature type="domain" description="C2H2-type" evidence="3">
    <location>
        <begin position="360"/>
        <end position="387"/>
    </location>
</feature>
<evidence type="ECO:0000313" key="4">
    <source>
        <dbReference type="EMBL" id="KAG6474631.1"/>
    </source>
</evidence>
<dbReference type="InterPro" id="IPR013087">
    <property type="entry name" value="Znf_C2H2_type"/>
</dbReference>
<feature type="region of interest" description="Disordered" evidence="2">
    <location>
        <begin position="248"/>
        <end position="295"/>
    </location>
</feature>
<evidence type="ECO:0000259" key="3">
    <source>
        <dbReference type="PROSITE" id="PS50157"/>
    </source>
</evidence>
<comment type="caution">
    <text evidence="4">The sequence shown here is derived from an EMBL/GenBank/DDBJ whole genome shotgun (WGS) entry which is preliminary data.</text>
</comment>
<feature type="domain" description="C2H2-type" evidence="3">
    <location>
        <begin position="195"/>
        <end position="222"/>
    </location>
</feature>
<feature type="compositionally biased region" description="Basic and acidic residues" evidence="2">
    <location>
        <begin position="269"/>
        <end position="289"/>
    </location>
</feature>
<proteinExistence type="predicted"/>
<name>A0A8J5EVN4_ZINOF</name>
<evidence type="ECO:0000256" key="1">
    <source>
        <dbReference type="PROSITE-ProRule" id="PRU00042"/>
    </source>
</evidence>
<dbReference type="InterPro" id="IPR044303">
    <property type="entry name" value="ZAT1/4/9"/>
</dbReference>
<dbReference type="GO" id="GO:0008270">
    <property type="term" value="F:zinc ion binding"/>
    <property type="evidence" value="ECO:0007669"/>
    <property type="project" value="UniProtKB-KW"/>
</dbReference>
<dbReference type="Gene3D" id="3.30.160.60">
    <property type="entry name" value="Classic Zinc Finger"/>
    <property type="match status" value="1"/>
</dbReference>
<accession>A0A8J5EVN4</accession>
<protein>
    <recommendedName>
        <fullName evidence="3">C2H2-type domain-containing protein</fullName>
    </recommendedName>
</protein>
<dbReference type="PANTHER" id="PTHR46326:SF2">
    <property type="entry name" value="ZINC FINGER PROTEIN ZAT1-RELATED"/>
    <property type="match status" value="1"/>
</dbReference>